<protein>
    <submittedName>
        <fullName evidence="2">DNA-directed DNA polymerase</fullName>
    </submittedName>
</protein>
<keyword evidence="2" id="KW-0808">Transferase</keyword>
<dbReference type="OrthoDB" id="1000529at2759"/>
<evidence type="ECO:0000313" key="3">
    <source>
        <dbReference type="Proteomes" id="UP000634136"/>
    </source>
</evidence>
<keyword evidence="2" id="KW-0239">DNA-directed DNA polymerase</keyword>
<gene>
    <name evidence="2" type="ORF">G2W53_027484</name>
</gene>
<evidence type="ECO:0000256" key="1">
    <source>
        <dbReference type="SAM" id="MobiDB-lite"/>
    </source>
</evidence>
<comment type="caution">
    <text evidence="2">The sequence shown here is derived from an EMBL/GenBank/DDBJ whole genome shotgun (WGS) entry which is preliminary data.</text>
</comment>
<accession>A0A834TQW9</accession>
<keyword evidence="2" id="KW-0548">Nucleotidyltransferase</keyword>
<dbReference type="GO" id="GO:0003887">
    <property type="term" value="F:DNA-directed DNA polymerase activity"/>
    <property type="evidence" value="ECO:0007669"/>
    <property type="project" value="UniProtKB-KW"/>
</dbReference>
<dbReference type="EMBL" id="JAAIUW010000008">
    <property type="protein sequence ID" value="KAF7822029.1"/>
    <property type="molecule type" value="Genomic_DNA"/>
</dbReference>
<name>A0A834TQW9_9FABA</name>
<evidence type="ECO:0000313" key="2">
    <source>
        <dbReference type="EMBL" id="KAF7822029.1"/>
    </source>
</evidence>
<dbReference type="Proteomes" id="UP000634136">
    <property type="component" value="Unassembled WGS sequence"/>
</dbReference>
<reference evidence="2" key="1">
    <citation type="submission" date="2020-09" db="EMBL/GenBank/DDBJ databases">
        <title>Genome-Enabled Discovery of Anthraquinone Biosynthesis in Senna tora.</title>
        <authorList>
            <person name="Kang S.-H."/>
            <person name="Pandey R.P."/>
            <person name="Lee C.-M."/>
            <person name="Sim J.-S."/>
            <person name="Jeong J.-T."/>
            <person name="Choi B.-S."/>
            <person name="Jung M."/>
            <person name="Ginzburg D."/>
            <person name="Zhao K."/>
            <person name="Won S.Y."/>
            <person name="Oh T.-J."/>
            <person name="Yu Y."/>
            <person name="Kim N.-H."/>
            <person name="Lee O.R."/>
            <person name="Lee T.-H."/>
            <person name="Bashyal P."/>
            <person name="Kim T.-S."/>
            <person name="Lee W.-H."/>
            <person name="Kawkins C."/>
            <person name="Kim C.-K."/>
            <person name="Kim J.S."/>
            <person name="Ahn B.O."/>
            <person name="Rhee S.Y."/>
            <person name="Sohng J.K."/>
        </authorList>
    </citation>
    <scope>NUCLEOTIDE SEQUENCE</scope>
    <source>
        <tissue evidence="2">Leaf</tissue>
    </source>
</reference>
<keyword evidence="3" id="KW-1185">Reference proteome</keyword>
<proteinExistence type="predicted"/>
<sequence>MKEPQKALGLKSRGGGPSLDNMAKDKTLRELVAPPVKQAPLCIVVASNLQAPLELKSSLIYLLPKFRGLTNEDPCSHEEYTKI</sequence>
<feature type="region of interest" description="Disordered" evidence="1">
    <location>
        <begin position="1"/>
        <end position="23"/>
    </location>
</feature>
<organism evidence="2 3">
    <name type="scientific">Senna tora</name>
    <dbReference type="NCBI Taxonomy" id="362788"/>
    <lineage>
        <taxon>Eukaryota</taxon>
        <taxon>Viridiplantae</taxon>
        <taxon>Streptophyta</taxon>
        <taxon>Embryophyta</taxon>
        <taxon>Tracheophyta</taxon>
        <taxon>Spermatophyta</taxon>
        <taxon>Magnoliopsida</taxon>
        <taxon>eudicotyledons</taxon>
        <taxon>Gunneridae</taxon>
        <taxon>Pentapetalae</taxon>
        <taxon>rosids</taxon>
        <taxon>fabids</taxon>
        <taxon>Fabales</taxon>
        <taxon>Fabaceae</taxon>
        <taxon>Caesalpinioideae</taxon>
        <taxon>Cassia clade</taxon>
        <taxon>Senna</taxon>
    </lineage>
</organism>
<dbReference type="AlphaFoldDB" id="A0A834TQW9"/>